<evidence type="ECO:0000313" key="3">
    <source>
        <dbReference type="EMBL" id="QLI81194.1"/>
    </source>
</evidence>
<dbReference type="AlphaFoldDB" id="A0A7D5V9C0"/>
<organism evidence="3 4">
    <name type="scientific">Chitinibacter fontanus</name>
    <dbReference type="NCBI Taxonomy" id="1737446"/>
    <lineage>
        <taxon>Bacteria</taxon>
        <taxon>Pseudomonadati</taxon>
        <taxon>Pseudomonadota</taxon>
        <taxon>Betaproteobacteria</taxon>
        <taxon>Neisseriales</taxon>
        <taxon>Chitinibacteraceae</taxon>
        <taxon>Chitinibacter</taxon>
    </lineage>
</organism>
<sequence length="631" mass="70658">MENDFSFAASKKVESFKVGMTKYQMSEDDTDQRDDELKNQKELAEIQQLIEKQADENMLDFSEPNNALIKLYINQLQNEYDVSRVKQDTDCAVSLLYIAYNATPQIVGSVRVSIDRIMADLIREQKESVNIMGKVGFACNRIKNDLELNAKIRNKLNLNDPVVVKDFLNSQFIRMVKKIKDDSNDIAKQLRTLSGSYNKIISDSNAASYKNQLELAKETKERQRLLDQIAEMKSDSEKMEGFVSDLSEQIRKYDNLAAEYKQKAETAEERSFIMSIISVCAEMVAATAPAITAALTGAATGGASIMSSHSSAAMRKMMAPSPNEGGADDSAQLVKLNKEFAIKTADKKLAEKELSELEAKKDELEEKKKEIESNTDLSEEKRTVEQENIDKEIVENGKSRGKTSDKIKATEVALEGIQAALNALSKGMEKISEKQEQQGASLREMQLKMLNTVQKFEEEKRKQNAELIKVRAMIKSKETNKSEIELSIRSLGISTDAIKAMVSIINELAYFFESFAIFMGEISKDASGMADSISEFNDGSKSLASLLEINLKTSYFFVAQHAEWMAISMVASIFKNAFNTGWSKLNKLNGKYLTGDALITYLDGAADQLDEIAFKRASQIDSTIFQLDQYR</sequence>
<dbReference type="RefSeq" id="WP_180308323.1">
    <property type="nucleotide sequence ID" value="NZ_CP058952.1"/>
</dbReference>
<proteinExistence type="predicted"/>
<keyword evidence="4" id="KW-1185">Reference proteome</keyword>
<dbReference type="PANTHER" id="PTHR37508">
    <property type="entry name" value="TRANSMEMBRANE PROTEIN"/>
    <property type="match status" value="1"/>
</dbReference>
<evidence type="ECO:0000256" key="2">
    <source>
        <dbReference type="SAM" id="MobiDB-lite"/>
    </source>
</evidence>
<dbReference type="Proteomes" id="UP000510822">
    <property type="component" value="Chromosome"/>
</dbReference>
<evidence type="ECO:0000313" key="4">
    <source>
        <dbReference type="Proteomes" id="UP000510822"/>
    </source>
</evidence>
<feature type="coiled-coil region" evidence="1">
    <location>
        <begin position="206"/>
        <end position="270"/>
    </location>
</feature>
<accession>A0A7D5V9C0</accession>
<dbReference type="PANTHER" id="PTHR37508:SF1">
    <property type="entry name" value="TRANSMEMBRANE PROTEIN"/>
    <property type="match status" value="1"/>
</dbReference>
<gene>
    <name evidence="3" type="ORF">HZU75_06420</name>
</gene>
<name>A0A7D5V9C0_9NEIS</name>
<keyword evidence="1" id="KW-0175">Coiled coil</keyword>
<dbReference type="KEGG" id="cfon:HZU75_06420"/>
<reference evidence="3 4" key="1">
    <citation type="journal article" date="2016" name="Int. J. Syst. Evol. Microbiol.">
        <title>Chitinibacter fontanus sp. nov., isolated from a spring.</title>
        <authorList>
            <person name="Sheu S.Y."/>
            <person name="Li Y.S."/>
            <person name="Young C.C."/>
            <person name="Chen W.M."/>
        </authorList>
    </citation>
    <scope>NUCLEOTIDE SEQUENCE [LARGE SCALE GENOMIC DNA]</scope>
    <source>
        <strain evidence="3 4">STM-7</strain>
    </source>
</reference>
<protein>
    <submittedName>
        <fullName evidence="3">Uncharacterized protein</fullName>
    </submittedName>
</protein>
<dbReference type="EMBL" id="CP058952">
    <property type="protein sequence ID" value="QLI81194.1"/>
    <property type="molecule type" value="Genomic_DNA"/>
</dbReference>
<feature type="region of interest" description="Disordered" evidence="2">
    <location>
        <begin position="362"/>
        <end position="402"/>
    </location>
</feature>
<evidence type="ECO:0000256" key="1">
    <source>
        <dbReference type="SAM" id="Coils"/>
    </source>
</evidence>